<organism evidence="3 4">
    <name type="scientific">Arthrobacter silviterrae</name>
    <dbReference type="NCBI Taxonomy" id="2026658"/>
    <lineage>
        <taxon>Bacteria</taxon>
        <taxon>Bacillati</taxon>
        <taxon>Actinomycetota</taxon>
        <taxon>Actinomycetes</taxon>
        <taxon>Micrococcales</taxon>
        <taxon>Micrococcaceae</taxon>
        <taxon>Arthrobacter</taxon>
    </lineage>
</organism>
<evidence type="ECO:0000313" key="4">
    <source>
        <dbReference type="Proteomes" id="UP000479226"/>
    </source>
</evidence>
<sequence>MTSSRLAALAMAASMTGVLGMAACGQGSAPGTQSPGEQASAGTVPSSAATSSTATSPSAASTAGSATTPGAAETTALLQLNDSLKTRLGAAYADAWIEGNKLHVAVTTKDAETIAASAGAIPTLVTINAAELEKAVEAVAAWQTRLPGAQGAAIHRIIPDGRTGTVTIYVAPAQLAAVARAAAADKPTGSVPLLLKESTGIPTPSQPLG</sequence>
<evidence type="ECO:0000256" key="1">
    <source>
        <dbReference type="SAM" id="MobiDB-lite"/>
    </source>
</evidence>
<feature type="signal peptide" evidence="2">
    <location>
        <begin position="1"/>
        <end position="22"/>
    </location>
</feature>
<feature type="chain" id="PRO_5047543708" evidence="2">
    <location>
        <begin position="23"/>
        <end position="209"/>
    </location>
</feature>
<feature type="compositionally biased region" description="Low complexity" evidence="1">
    <location>
        <begin position="39"/>
        <end position="68"/>
    </location>
</feature>
<comment type="caution">
    <text evidence="3">The sequence shown here is derived from an EMBL/GenBank/DDBJ whole genome shotgun (WGS) entry which is preliminary data.</text>
</comment>
<keyword evidence="2" id="KW-0732">Signal</keyword>
<proteinExistence type="predicted"/>
<dbReference type="InterPro" id="IPR035070">
    <property type="entry name" value="Streptogrisin_prodomain"/>
</dbReference>
<gene>
    <name evidence="3" type="ORF">G6N77_08655</name>
</gene>
<accession>A0ABX0DCR7</accession>
<dbReference type="EMBL" id="JAAKZI010000012">
    <property type="protein sequence ID" value="NGN83526.1"/>
    <property type="molecule type" value="Genomic_DNA"/>
</dbReference>
<dbReference type="Gene3D" id="3.30.300.50">
    <property type="match status" value="1"/>
</dbReference>
<reference evidence="3 4" key="1">
    <citation type="submission" date="2020-02" db="EMBL/GenBank/DDBJ databases">
        <title>Genome sequence of the type strain DSM 27180 of Arthrobacter silviterrae.</title>
        <authorList>
            <person name="Gao J."/>
            <person name="Sun J."/>
        </authorList>
    </citation>
    <scope>NUCLEOTIDE SEQUENCE [LARGE SCALE GENOMIC DNA]</scope>
    <source>
        <strain evidence="3 4">DSM 27180</strain>
    </source>
</reference>
<dbReference type="RefSeq" id="WP_165181633.1">
    <property type="nucleotide sequence ID" value="NZ_JAAKZI010000012.1"/>
</dbReference>
<protein>
    <submittedName>
        <fullName evidence="3">Uncharacterized protein</fullName>
    </submittedName>
</protein>
<dbReference type="Proteomes" id="UP000479226">
    <property type="component" value="Unassembled WGS sequence"/>
</dbReference>
<feature type="region of interest" description="Disordered" evidence="1">
    <location>
        <begin position="26"/>
        <end position="68"/>
    </location>
</feature>
<name>A0ABX0DCR7_9MICC</name>
<evidence type="ECO:0000313" key="3">
    <source>
        <dbReference type="EMBL" id="NGN83526.1"/>
    </source>
</evidence>
<evidence type="ECO:0000256" key="2">
    <source>
        <dbReference type="SAM" id="SignalP"/>
    </source>
</evidence>
<dbReference type="PROSITE" id="PS51257">
    <property type="entry name" value="PROKAR_LIPOPROTEIN"/>
    <property type="match status" value="1"/>
</dbReference>
<keyword evidence="4" id="KW-1185">Reference proteome</keyword>